<dbReference type="PANTHER" id="PTHR11956:SF5">
    <property type="entry name" value="ARGININE--TRNA LIGASE, CYTOPLASMIC"/>
    <property type="match status" value="1"/>
</dbReference>
<evidence type="ECO:0000256" key="7">
    <source>
        <dbReference type="ARBA" id="ARBA00049339"/>
    </source>
</evidence>
<keyword evidence="6 8" id="KW-0030">Aminoacyl-tRNA synthetase</keyword>
<evidence type="ECO:0000256" key="4">
    <source>
        <dbReference type="ARBA" id="ARBA00022840"/>
    </source>
</evidence>
<evidence type="ECO:0000259" key="11">
    <source>
        <dbReference type="SMART" id="SM01016"/>
    </source>
</evidence>
<dbReference type="PRINTS" id="PR01038">
    <property type="entry name" value="TRNASYNTHARG"/>
</dbReference>
<keyword evidence="4 8" id="KW-0067">ATP-binding</keyword>
<keyword evidence="2 8" id="KW-0436">Ligase</keyword>
<dbReference type="GO" id="GO:0005737">
    <property type="term" value="C:cytoplasm"/>
    <property type="evidence" value="ECO:0007669"/>
    <property type="project" value="UniProtKB-SubCell"/>
</dbReference>
<sequence length="568" mass="63681">MNIGEKLSKAITEAISDLKLPDSAVSLEHPTEISMGDYSCNVALGLAKKAGMKPKELAERISEKLTEKIGQIPEVEKIEVAGPGFINFYLSLSFLGESIKAILADEKFGENKIYEGKKVLMEYTDPNAFKVFHIGHLMSNSIGESISRVLQFSGADVVRICYPSDIGLHIAKAVWAIRKKISEIPKDEDPIDERTGFLGKCYVEGTNAYESDSTAKKEIDEINKSLFEKSDDNIQAIYKKGRQWSLDHFEQIYKKLGTKFDRYIYESEVGKKGIEIVNNFIDKGIFEKSNGAVIFPGEKYGLHTRVFINSAGFPTYEAKEVGLNVYKFEQYKGVDESIIITGNEQNEYFQVLQRVLGLIDEKIGSRTKHFGHGMLRFADGKMSSRTGKVITGESLLKDVEKLVWEKIANRELSNEEKQDISQKVAVGAIRYSILRQAKTGNIVYDFSKSISFEGDSGPYLQYSYARAASILRKVGAVKSDFEIKNDNFIARLLYRFGEVVSRAVTEHEPHHIATYLINIAGAFNNFYANNPILDSGEEETSRIALTSAFAKVMKKGLWLLGIEAPEKM</sequence>
<evidence type="ECO:0000259" key="10">
    <source>
        <dbReference type="SMART" id="SM00836"/>
    </source>
</evidence>
<proteinExistence type="inferred from homology"/>
<dbReference type="PANTHER" id="PTHR11956">
    <property type="entry name" value="ARGINYL-TRNA SYNTHETASE"/>
    <property type="match status" value="1"/>
</dbReference>
<reference evidence="12 13" key="1">
    <citation type="journal article" date="2016" name="Nat. Commun.">
        <title>Thousands of microbial genomes shed light on interconnected biogeochemical processes in an aquifer system.</title>
        <authorList>
            <person name="Anantharaman K."/>
            <person name="Brown C.T."/>
            <person name="Hug L.A."/>
            <person name="Sharon I."/>
            <person name="Castelle C.J."/>
            <person name="Probst A.J."/>
            <person name="Thomas B.C."/>
            <person name="Singh A."/>
            <person name="Wilkins M.J."/>
            <person name="Karaoz U."/>
            <person name="Brodie E.L."/>
            <person name="Williams K.H."/>
            <person name="Hubbard S.S."/>
            <person name="Banfield J.F."/>
        </authorList>
    </citation>
    <scope>NUCLEOTIDE SEQUENCE [LARGE SCALE GENOMIC DNA]</scope>
</reference>
<comment type="catalytic activity">
    <reaction evidence="7 8">
        <text>tRNA(Arg) + L-arginine + ATP = L-arginyl-tRNA(Arg) + AMP + diphosphate</text>
        <dbReference type="Rhea" id="RHEA:20301"/>
        <dbReference type="Rhea" id="RHEA-COMP:9658"/>
        <dbReference type="Rhea" id="RHEA-COMP:9673"/>
        <dbReference type="ChEBI" id="CHEBI:30616"/>
        <dbReference type="ChEBI" id="CHEBI:32682"/>
        <dbReference type="ChEBI" id="CHEBI:33019"/>
        <dbReference type="ChEBI" id="CHEBI:78442"/>
        <dbReference type="ChEBI" id="CHEBI:78513"/>
        <dbReference type="ChEBI" id="CHEBI:456215"/>
        <dbReference type="EC" id="6.1.1.19"/>
    </reaction>
</comment>
<evidence type="ECO:0000256" key="9">
    <source>
        <dbReference type="RuleBase" id="RU363038"/>
    </source>
</evidence>
<comment type="subunit">
    <text evidence="8">Monomer.</text>
</comment>
<dbReference type="EMBL" id="MHRK01000005">
    <property type="protein sequence ID" value="OHA24779.1"/>
    <property type="molecule type" value="Genomic_DNA"/>
</dbReference>
<dbReference type="Pfam" id="PF05746">
    <property type="entry name" value="DALR_1"/>
    <property type="match status" value="1"/>
</dbReference>
<keyword evidence="8" id="KW-0963">Cytoplasm</keyword>
<dbReference type="InterPro" id="IPR014729">
    <property type="entry name" value="Rossmann-like_a/b/a_fold"/>
</dbReference>
<evidence type="ECO:0000256" key="2">
    <source>
        <dbReference type="ARBA" id="ARBA00022598"/>
    </source>
</evidence>
<dbReference type="SMART" id="SM00836">
    <property type="entry name" value="DALR_1"/>
    <property type="match status" value="1"/>
</dbReference>
<dbReference type="InterPro" id="IPR009080">
    <property type="entry name" value="tRNAsynth_Ia_anticodon-bd"/>
</dbReference>
<evidence type="ECO:0000256" key="1">
    <source>
        <dbReference type="ARBA" id="ARBA00005594"/>
    </source>
</evidence>
<dbReference type="Pfam" id="PF00750">
    <property type="entry name" value="tRNA-synt_1d"/>
    <property type="match status" value="1"/>
</dbReference>
<dbReference type="Gene3D" id="3.40.50.620">
    <property type="entry name" value="HUPs"/>
    <property type="match status" value="1"/>
</dbReference>
<comment type="caution">
    <text evidence="8">Lacks conserved residue(s) required for the propagation of feature annotation.</text>
</comment>
<evidence type="ECO:0000256" key="5">
    <source>
        <dbReference type="ARBA" id="ARBA00022917"/>
    </source>
</evidence>
<comment type="subcellular location">
    <subcellularLocation>
        <location evidence="8">Cytoplasm</location>
    </subcellularLocation>
</comment>
<dbReference type="EC" id="6.1.1.19" evidence="8"/>
<comment type="similarity">
    <text evidence="1 8 9">Belongs to the class-I aminoacyl-tRNA synthetase family.</text>
</comment>
<comment type="caution">
    <text evidence="12">The sequence shown here is derived from an EMBL/GenBank/DDBJ whole genome shotgun (WGS) entry which is preliminary data.</text>
</comment>
<dbReference type="InterPro" id="IPR001278">
    <property type="entry name" value="Arg-tRNA-ligase"/>
</dbReference>
<name>A0A1G2MNK4_9BACT</name>
<dbReference type="GO" id="GO:0005524">
    <property type="term" value="F:ATP binding"/>
    <property type="evidence" value="ECO:0007669"/>
    <property type="project" value="UniProtKB-UniRule"/>
</dbReference>
<dbReference type="Gene3D" id="1.10.730.10">
    <property type="entry name" value="Isoleucyl-tRNA Synthetase, Domain 1"/>
    <property type="match status" value="1"/>
</dbReference>
<evidence type="ECO:0000313" key="13">
    <source>
        <dbReference type="Proteomes" id="UP000177130"/>
    </source>
</evidence>
<dbReference type="GO" id="GO:0004814">
    <property type="term" value="F:arginine-tRNA ligase activity"/>
    <property type="evidence" value="ECO:0007669"/>
    <property type="project" value="UniProtKB-UniRule"/>
</dbReference>
<accession>A0A1G2MNK4</accession>
<dbReference type="NCBIfam" id="TIGR00456">
    <property type="entry name" value="argS"/>
    <property type="match status" value="1"/>
</dbReference>
<dbReference type="HAMAP" id="MF_00123">
    <property type="entry name" value="Arg_tRNA_synth"/>
    <property type="match status" value="1"/>
</dbReference>
<dbReference type="SUPFAM" id="SSF47323">
    <property type="entry name" value="Anticodon-binding domain of a subclass of class I aminoacyl-tRNA synthetases"/>
    <property type="match status" value="1"/>
</dbReference>
<keyword evidence="5 8" id="KW-0648">Protein biosynthesis</keyword>
<evidence type="ECO:0000256" key="8">
    <source>
        <dbReference type="HAMAP-Rule" id="MF_00123"/>
    </source>
</evidence>
<feature type="domain" description="Arginyl tRNA synthetase N-terminal" evidence="11">
    <location>
        <begin position="5"/>
        <end position="90"/>
    </location>
</feature>
<dbReference type="GO" id="GO:0006420">
    <property type="term" value="P:arginyl-tRNA aminoacylation"/>
    <property type="evidence" value="ECO:0007669"/>
    <property type="project" value="UniProtKB-UniRule"/>
</dbReference>
<protein>
    <recommendedName>
        <fullName evidence="8">Arginine--tRNA ligase</fullName>
        <ecNumber evidence="8">6.1.1.19</ecNumber>
    </recommendedName>
    <alternativeName>
        <fullName evidence="8">Arginyl-tRNA synthetase</fullName>
        <shortName evidence="8">ArgRS</shortName>
    </alternativeName>
</protein>
<dbReference type="Proteomes" id="UP000177130">
    <property type="component" value="Unassembled WGS sequence"/>
</dbReference>
<evidence type="ECO:0000256" key="3">
    <source>
        <dbReference type="ARBA" id="ARBA00022741"/>
    </source>
</evidence>
<gene>
    <name evidence="8" type="primary">argS</name>
    <name evidence="12" type="ORF">A3C72_01580</name>
</gene>
<dbReference type="InterPro" id="IPR036695">
    <property type="entry name" value="Arg-tRNA-synth_N_sf"/>
</dbReference>
<dbReference type="SMART" id="SM01016">
    <property type="entry name" value="Arg_tRNA_synt_N"/>
    <property type="match status" value="1"/>
</dbReference>
<dbReference type="SUPFAM" id="SSF52374">
    <property type="entry name" value="Nucleotidylyl transferase"/>
    <property type="match status" value="1"/>
</dbReference>
<dbReference type="InterPro" id="IPR035684">
    <property type="entry name" value="ArgRS_core"/>
</dbReference>
<dbReference type="Gene3D" id="3.30.1360.70">
    <property type="entry name" value="Arginyl tRNA synthetase N-terminal domain"/>
    <property type="match status" value="1"/>
</dbReference>
<feature type="domain" description="DALR anticodon binding" evidence="10">
    <location>
        <begin position="460"/>
        <end position="568"/>
    </location>
</feature>
<dbReference type="InterPro" id="IPR008909">
    <property type="entry name" value="DALR_anticod-bd"/>
</dbReference>
<organism evidence="12 13">
    <name type="scientific">Candidatus Taylorbacteria bacterium RIFCSPHIGHO2_02_FULL_43_32b</name>
    <dbReference type="NCBI Taxonomy" id="1802306"/>
    <lineage>
        <taxon>Bacteria</taxon>
        <taxon>Candidatus Tayloriibacteriota</taxon>
    </lineage>
</organism>
<evidence type="ECO:0000313" key="12">
    <source>
        <dbReference type="EMBL" id="OHA24779.1"/>
    </source>
</evidence>
<dbReference type="SUPFAM" id="SSF55190">
    <property type="entry name" value="Arginyl-tRNA synthetase (ArgRS), N-terminal 'additional' domain"/>
    <property type="match status" value="1"/>
</dbReference>
<dbReference type="InterPro" id="IPR005148">
    <property type="entry name" value="Arg-tRNA-synth_N"/>
</dbReference>
<dbReference type="AlphaFoldDB" id="A0A1G2MNK4"/>
<dbReference type="Pfam" id="PF03485">
    <property type="entry name" value="Arg_tRNA_synt_N"/>
    <property type="match status" value="1"/>
</dbReference>
<evidence type="ECO:0000256" key="6">
    <source>
        <dbReference type="ARBA" id="ARBA00023146"/>
    </source>
</evidence>
<dbReference type="STRING" id="1802306.A3C72_01580"/>
<keyword evidence="3 8" id="KW-0547">Nucleotide-binding</keyword>